<sequence length="119" mass="13714">MKPLERHMADKKLLFSIGSALDKEDGWHFEEEKTSSKSTEIKLPSKHFLVLKMEKRQGKPVSMVGPFFLEKEDLTKLCSLLKKKLGSGGTCKEEWMEFQGECREKLKGFLVNEGFRFKG</sequence>
<dbReference type="AlphaFoldDB" id="A0A6G9VPK9"/>
<reference evidence="1 2" key="1">
    <citation type="journal article" date="2017" name="Environ. Sci. Technol.">
        <title>Organohalide Respiration with Chlorinated Ethenes under Low pH Conditions.</title>
        <authorList>
            <person name="Yang Y."/>
            <person name="Capiro N.L."/>
            <person name="Marcet T.F."/>
            <person name="Yan J."/>
            <person name="Pennell K.D."/>
            <person name="Loffler F.E."/>
        </authorList>
    </citation>
    <scope>NUCLEOTIDE SEQUENCE [LARGE SCALE GENOMIC DNA]</scope>
    <source>
        <strain evidence="1 2">ACSDCE</strain>
    </source>
</reference>
<dbReference type="EMBL" id="CP039734">
    <property type="protein sequence ID" value="QIR75296.1"/>
    <property type="molecule type" value="Genomic_DNA"/>
</dbReference>
<dbReference type="Gene3D" id="3.30.780.10">
    <property type="entry name" value="SUI1-like domain"/>
    <property type="match status" value="1"/>
</dbReference>
<name>A0A6G9VPK9_9BACT</name>
<evidence type="ECO:0000313" key="1">
    <source>
        <dbReference type="EMBL" id="QIR75296.1"/>
    </source>
</evidence>
<dbReference type="RefSeq" id="WP_167749364.1">
    <property type="nucleotide sequence ID" value="NZ_CP039734.2"/>
</dbReference>
<dbReference type="InterPro" id="IPR001950">
    <property type="entry name" value="SUI1"/>
</dbReference>
<dbReference type="Pfam" id="PF01253">
    <property type="entry name" value="SUI1"/>
    <property type="match status" value="1"/>
</dbReference>
<dbReference type="PROSITE" id="PS50296">
    <property type="entry name" value="SUI1"/>
    <property type="match status" value="1"/>
</dbReference>
<dbReference type="GO" id="GO:0003743">
    <property type="term" value="F:translation initiation factor activity"/>
    <property type="evidence" value="ECO:0007669"/>
    <property type="project" value="UniProtKB-KW"/>
</dbReference>
<dbReference type="Proteomes" id="UP000502831">
    <property type="component" value="Chromosome"/>
</dbReference>
<gene>
    <name evidence="1" type="ORF">FA584_03355</name>
</gene>
<evidence type="ECO:0000313" key="2">
    <source>
        <dbReference type="Proteomes" id="UP000502831"/>
    </source>
</evidence>
<proteinExistence type="predicted"/>
<protein>
    <submittedName>
        <fullName evidence="1">Translation initiation factor</fullName>
    </submittedName>
</protein>
<dbReference type="InterPro" id="IPR036877">
    <property type="entry name" value="SUI1_dom_sf"/>
</dbReference>
<keyword evidence="1" id="KW-0648">Protein biosynthesis</keyword>
<dbReference type="SUPFAM" id="SSF55159">
    <property type="entry name" value="eIF1-like"/>
    <property type="match status" value="1"/>
</dbReference>
<organism evidence="1 2">
    <name type="scientific">Sulfurospirillum diekertiae</name>
    <dbReference type="NCBI Taxonomy" id="1854492"/>
    <lineage>
        <taxon>Bacteria</taxon>
        <taxon>Pseudomonadati</taxon>
        <taxon>Campylobacterota</taxon>
        <taxon>Epsilonproteobacteria</taxon>
        <taxon>Campylobacterales</taxon>
        <taxon>Sulfurospirillaceae</taxon>
        <taxon>Sulfurospirillum</taxon>
    </lineage>
</organism>
<accession>A0A6G9VPK9</accession>
<keyword evidence="1" id="KW-0396">Initiation factor</keyword>